<reference evidence="2" key="1">
    <citation type="journal article" date="2019" name="Int. J. Syst. Evol. Microbiol.">
        <title>The Global Catalogue of Microorganisms (GCM) 10K type strain sequencing project: providing services to taxonomists for standard genome sequencing and annotation.</title>
        <authorList>
            <consortium name="The Broad Institute Genomics Platform"/>
            <consortium name="The Broad Institute Genome Sequencing Center for Infectious Disease"/>
            <person name="Wu L."/>
            <person name="Ma J."/>
        </authorList>
    </citation>
    <scope>NUCLEOTIDE SEQUENCE [LARGE SCALE GENOMIC DNA]</scope>
    <source>
        <strain evidence="2">JCM 11590</strain>
    </source>
</reference>
<dbReference type="Pfam" id="PF09523">
    <property type="entry name" value="DUF2390"/>
    <property type="match status" value="1"/>
</dbReference>
<evidence type="ECO:0000313" key="1">
    <source>
        <dbReference type="EMBL" id="GGJ04765.1"/>
    </source>
</evidence>
<organism evidence="1 2">
    <name type="scientific">Halopseudomonas pertucinogena</name>
    <dbReference type="NCBI Taxonomy" id="86175"/>
    <lineage>
        <taxon>Bacteria</taxon>
        <taxon>Pseudomonadati</taxon>
        <taxon>Pseudomonadota</taxon>
        <taxon>Gammaproteobacteria</taxon>
        <taxon>Pseudomonadales</taxon>
        <taxon>Pseudomonadaceae</taxon>
        <taxon>Halopseudomonas</taxon>
    </lineage>
</organism>
<dbReference type="RefSeq" id="WP_188636711.1">
    <property type="nucleotide sequence ID" value="NZ_BMNN01000005.1"/>
</dbReference>
<protein>
    <recommendedName>
        <fullName evidence="3">TIGR02444 family protein</fullName>
    </recommendedName>
</protein>
<evidence type="ECO:0008006" key="3">
    <source>
        <dbReference type="Google" id="ProtNLM"/>
    </source>
</evidence>
<accession>A0ABQ2CR34</accession>
<evidence type="ECO:0000313" key="2">
    <source>
        <dbReference type="Proteomes" id="UP000633263"/>
    </source>
</evidence>
<dbReference type="NCBIfam" id="TIGR02444">
    <property type="entry name" value="TIGR02444 family protein"/>
    <property type="match status" value="1"/>
</dbReference>
<name>A0ABQ2CR34_9GAMM</name>
<dbReference type="InterPro" id="IPR012659">
    <property type="entry name" value="CHP02444"/>
</dbReference>
<dbReference type="EMBL" id="BMNN01000005">
    <property type="protein sequence ID" value="GGJ04765.1"/>
    <property type="molecule type" value="Genomic_DNA"/>
</dbReference>
<dbReference type="Proteomes" id="UP000633263">
    <property type="component" value="Unassembled WGS sequence"/>
</dbReference>
<gene>
    <name evidence="1" type="ORF">GCM10009083_22050</name>
</gene>
<sequence>MAGLADYAGWLYGQPGMQTLLLELQDEAGQDVLLMLSACWLGRQQREAEPQLWQELHAAQRPWRERVIQPLRQVRRGLAGNPDVAALYEQVKACELAAEWHQLTVLERLCAGAAGTGQAPRDCVLAHLARCCGSTQDVRLHTLASAALAG</sequence>
<proteinExistence type="predicted"/>
<keyword evidence="2" id="KW-1185">Reference proteome</keyword>
<comment type="caution">
    <text evidence="1">The sequence shown here is derived from an EMBL/GenBank/DDBJ whole genome shotgun (WGS) entry which is preliminary data.</text>
</comment>